<evidence type="ECO:0000256" key="6">
    <source>
        <dbReference type="ARBA" id="ARBA00023237"/>
    </source>
</evidence>
<evidence type="ECO:0000256" key="1">
    <source>
        <dbReference type="ARBA" id="ARBA00004571"/>
    </source>
</evidence>
<evidence type="ECO:0000313" key="7">
    <source>
        <dbReference type="EMBL" id="ELU06343.1"/>
    </source>
</evidence>
<evidence type="ECO:0000256" key="5">
    <source>
        <dbReference type="ARBA" id="ARBA00023136"/>
    </source>
</evidence>
<dbReference type="InterPro" id="IPR005017">
    <property type="entry name" value="OMPP1/FadL/TodX"/>
</dbReference>
<evidence type="ECO:0000313" key="8">
    <source>
        <dbReference type="EnsemblMetazoa" id="CapteP89805"/>
    </source>
</evidence>
<keyword evidence="6" id="KW-0998">Cell outer membrane</keyword>
<name>R7UJQ3_CAPTE</name>
<evidence type="ECO:0000256" key="4">
    <source>
        <dbReference type="ARBA" id="ARBA00022729"/>
    </source>
</evidence>
<reference evidence="9" key="1">
    <citation type="submission" date="2012-12" db="EMBL/GenBank/DDBJ databases">
        <authorList>
            <person name="Hellsten U."/>
            <person name="Grimwood J."/>
            <person name="Chapman J.A."/>
            <person name="Shapiro H."/>
            <person name="Aerts A."/>
            <person name="Otillar R.P."/>
            <person name="Terry A.Y."/>
            <person name="Boore J.L."/>
            <person name="Simakov O."/>
            <person name="Marletaz F."/>
            <person name="Cho S.-J."/>
            <person name="Edsinger-Gonzales E."/>
            <person name="Havlak P."/>
            <person name="Kuo D.-H."/>
            <person name="Larsson T."/>
            <person name="Lv J."/>
            <person name="Arendt D."/>
            <person name="Savage R."/>
            <person name="Osoegawa K."/>
            <person name="de Jong P."/>
            <person name="Lindberg D.R."/>
            <person name="Seaver E.C."/>
            <person name="Weisblat D.A."/>
            <person name="Putnam N.H."/>
            <person name="Grigoriev I.V."/>
            <person name="Rokhsar D.S."/>
        </authorList>
    </citation>
    <scope>NUCLEOTIDE SEQUENCE</scope>
    <source>
        <strain evidence="9">I ESC-2004</strain>
    </source>
</reference>
<proteinExistence type="predicted"/>
<dbReference type="EMBL" id="KB300767">
    <property type="protein sequence ID" value="ELU06343.1"/>
    <property type="molecule type" value="Genomic_DNA"/>
</dbReference>
<dbReference type="Gene3D" id="2.40.160.60">
    <property type="entry name" value="Outer membrane protein transport protein (OMPP1/FadL/TodX)"/>
    <property type="match status" value="1"/>
</dbReference>
<dbReference type="EnsemblMetazoa" id="CapteT89805">
    <property type="protein sequence ID" value="CapteP89805"/>
    <property type="gene ID" value="CapteG89805"/>
</dbReference>
<reference evidence="8" key="3">
    <citation type="submission" date="2015-06" db="UniProtKB">
        <authorList>
            <consortium name="EnsemblMetazoa"/>
        </authorList>
    </citation>
    <scope>IDENTIFICATION</scope>
</reference>
<dbReference type="HOGENOM" id="CLU_035981_0_1_1"/>
<evidence type="ECO:0000313" key="9">
    <source>
        <dbReference type="Proteomes" id="UP000014760"/>
    </source>
</evidence>
<dbReference type="EMBL" id="AMQN01043651">
    <property type="status" value="NOT_ANNOTATED_CDS"/>
    <property type="molecule type" value="Genomic_DNA"/>
</dbReference>
<gene>
    <name evidence="7" type="ORF">CAPTEDRAFT_89805</name>
</gene>
<keyword evidence="5" id="KW-0472">Membrane</keyword>
<dbReference type="PANTHER" id="PTHR35093:SF8">
    <property type="entry name" value="OUTER MEMBRANE PROTEIN NMB0088-RELATED"/>
    <property type="match status" value="1"/>
</dbReference>
<keyword evidence="3" id="KW-0812">Transmembrane</keyword>
<accession>R7UJQ3</accession>
<dbReference type="GO" id="GO:0015483">
    <property type="term" value="F:long-chain fatty acid transporting porin activity"/>
    <property type="evidence" value="ECO:0007669"/>
    <property type="project" value="TreeGrafter"/>
</dbReference>
<dbReference type="PANTHER" id="PTHR35093">
    <property type="entry name" value="OUTER MEMBRANE PROTEIN NMB0088-RELATED"/>
    <property type="match status" value="1"/>
</dbReference>
<dbReference type="OMA" id="WDDSWLF"/>
<keyword evidence="9" id="KW-1185">Reference proteome</keyword>
<organism evidence="7">
    <name type="scientific">Capitella teleta</name>
    <name type="common">Polychaete worm</name>
    <dbReference type="NCBI Taxonomy" id="283909"/>
    <lineage>
        <taxon>Eukaryota</taxon>
        <taxon>Metazoa</taxon>
        <taxon>Spiralia</taxon>
        <taxon>Lophotrochozoa</taxon>
        <taxon>Annelida</taxon>
        <taxon>Polychaeta</taxon>
        <taxon>Sedentaria</taxon>
        <taxon>Scolecida</taxon>
        <taxon>Capitellidae</taxon>
        <taxon>Capitella</taxon>
    </lineage>
</organism>
<evidence type="ECO:0000256" key="3">
    <source>
        <dbReference type="ARBA" id="ARBA00022692"/>
    </source>
</evidence>
<reference evidence="7 9" key="2">
    <citation type="journal article" date="2013" name="Nature">
        <title>Insights into bilaterian evolution from three spiralian genomes.</title>
        <authorList>
            <person name="Simakov O."/>
            <person name="Marletaz F."/>
            <person name="Cho S.J."/>
            <person name="Edsinger-Gonzales E."/>
            <person name="Havlak P."/>
            <person name="Hellsten U."/>
            <person name="Kuo D.H."/>
            <person name="Larsson T."/>
            <person name="Lv J."/>
            <person name="Arendt D."/>
            <person name="Savage R."/>
            <person name="Osoegawa K."/>
            <person name="de Jong P."/>
            <person name="Grimwood J."/>
            <person name="Chapman J.A."/>
            <person name="Shapiro H."/>
            <person name="Aerts A."/>
            <person name="Otillar R.P."/>
            <person name="Terry A.Y."/>
            <person name="Boore J.L."/>
            <person name="Grigoriev I.V."/>
            <person name="Lindberg D.R."/>
            <person name="Seaver E.C."/>
            <person name="Weisblat D.A."/>
            <person name="Putnam N.H."/>
            <person name="Rokhsar D.S."/>
        </authorList>
    </citation>
    <scope>NUCLEOTIDE SEQUENCE</scope>
    <source>
        <strain evidence="7 9">I ESC-2004</strain>
    </source>
</reference>
<protein>
    <recommendedName>
        <fullName evidence="10">Transporter</fullName>
    </recommendedName>
</protein>
<dbReference type="AlphaFoldDB" id="R7UJQ3"/>
<dbReference type="Pfam" id="PF03349">
    <property type="entry name" value="Toluene_X"/>
    <property type="match status" value="1"/>
</dbReference>
<evidence type="ECO:0008006" key="10">
    <source>
        <dbReference type="Google" id="ProtNLM"/>
    </source>
</evidence>
<comment type="subcellular location">
    <subcellularLocation>
        <location evidence="1">Cell outer membrane</location>
        <topology evidence="1">Multi-pass membrane protein</topology>
    </subcellularLocation>
</comment>
<dbReference type="Proteomes" id="UP000014760">
    <property type="component" value="Unassembled WGS sequence"/>
</dbReference>
<keyword evidence="4" id="KW-0732">Signal</keyword>
<dbReference type="SUPFAM" id="SSF56935">
    <property type="entry name" value="Porins"/>
    <property type="match status" value="1"/>
</dbReference>
<keyword evidence="2" id="KW-1134">Transmembrane beta strand</keyword>
<evidence type="ECO:0000256" key="2">
    <source>
        <dbReference type="ARBA" id="ARBA00022452"/>
    </source>
</evidence>
<sequence length="401" mass="43444">AAGYGINEQSASYLGTGFAGRASNAIDASISSSNPAAISFVEGTQVSVGADVILEGGSFNGGYTRNGSTTSGSTEDFQKTAFVPFGYFVMPIDEKWSFGLAGYAPYGIELDYENNWAGNYFGDKTSVQVMNLQGTLSYKFTDDFSVGFGLIGSHVKGELTQKSWIVPGVVDADAIVEGDDNTLGWNIGALWNINTSTAVGFAYHSKLDFTLEGDFTLENITGGSPDSKLPARLEITMPEKAMASVTHKLDDQWTVMADVTWTRWSRFQEFDVTTSSPAVGSYVPMNWKDTWALSLGGSYQLDDQWLLRAGYMFDESPVSDDNRTVRSPDANRNWLTFGANWKLAENMNVDFAYAYVMLQDGSISEGKHSGPSTPADPAYGTIAGTYSSSSHILGAQLNYLF</sequence>
<feature type="non-terminal residue" evidence="7">
    <location>
        <position position="1"/>
    </location>
</feature>